<sequence length="206" mass="22512">MTQYAFYLDTTRCTGCKTCEMACKDYRDLSSEVAYRKVYDYEGGNWEDAGDGTYTTTAFMYHISMSCNHCDNPACTQVCPTGAMHKDPETGLVSVDETKCIGCGYCHMACPYNAPKVDRSVGHSVKCDGCKDRVAEGKNPICVDACPLRALEFGTVEEMAKLGERGNIAPLPASSYTNPNLYIKPTDDARPAESGEGMVMNPLEVI</sequence>
<dbReference type="PATRIC" id="fig|79604.3.peg.244"/>
<evidence type="ECO:0000256" key="6">
    <source>
        <dbReference type="ARBA" id="ARBA00022737"/>
    </source>
</evidence>
<feature type="domain" description="4Fe-4S ferredoxin-type" evidence="10">
    <location>
        <begin position="59"/>
        <end position="89"/>
    </location>
</feature>
<gene>
    <name evidence="11" type="ORF">SAMN02910314_01780</name>
</gene>
<evidence type="ECO:0000313" key="11">
    <source>
        <dbReference type="EMBL" id="SEO97009.1"/>
    </source>
</evidence>
<dbReference type="GO" id="GO:0051539">
    <property type="term" value="F:4 iron, 4 sulfur cluster binding"/>
    <property type="evidence" value="ECO:0007669"/>
    <property type="project" value="UniProtKB-KW"/>
</dbReference>
<accession>A0A172RWA1</accession>
<evidence type="ECO:0000256" key="3">
    <source>
        <dbReference type="ARBA" id="ARBA00022448"/>
    </source>
</evidence>
<evidence type="ECO:0000256" key="5">
    <source>
        <dbReference type="ARBA" id="ARBA00022723"/>
    </source>
</evidence>
<dbReference type="InterPro" id="IPR050954">
    <property type="entry name" value="ET_IronSulfur_Cluster-Binding"/>
</dbReference>
<dbReference type="Pfam" id="PF13247">
    <property type="entry name" value="Fer4_11"/>
    <property type="match status" value="1"/>
</dbReference>
<keyword evidence="3" id="KW-0813">Transport</keyword>
<dbReference type="Gene3D" id="3.30.70.20">
    <property type="match status" value="2"/>
</dbReference>
<organism evidence="11 12">
    <name type="scientific">Denitrobacterium detoxificans</name>
    <dbReference type="NCBI Taxonomy" id="79604"/>
    <lineage>
        <taxon>Bacteria</taxon>
        <taxon>Bacillati</taxon>
        <taxon>Actinomycetota</taxon>
        <taxon>Coriobacteriia</taxon>
        <taxon>Eggerthellales</taxon>
        <taxon>Eggerthellaceae</taxon>
        <taxon>Denitrobacterium</taxon>
    </lineage>
</organism>
<keyword evidence="5" id="KW-0479">Metal-binding</keyword>
<dbReference type="PROSITE" id="PS00198">
    <property type="entry name" value="4FE4S_FER_1"/>
    <property type="match status" value="1"/>
</dbReference>
<evidence type="ECO:0000313" key="12">
    <source>
        <dbReference type="Proteomes" id="UP000182975"/>
    </source>
</evidence>
<dbReference type="CDD" id="cd16371">
    <property type="entry name" value="DMSOR_beta_like"/>
    <property type="match status" value="1"/>
</dbReference>
<dbReference type="PANTHER" id="PTHR43177">
    <property type="entry name" value="PROTEIN NRFC"/>
    <property type="match status" value="1"/>
</dbReference>
<dbReference type="GO" id="GO:0046872">
    <property type="term" value="F:metal ion binding"/>
    <property type="evidence" value="ECO:0007669"/>
    <property type="project" value="UniProtKB-KW"/>
</dbReference>
<feature type="domain" description="4Fe-4S ferredoxin-type" evidence="10">
    <location>
        <begin position="4"/>
        <end position="32"/>
    </location>
</feature>
<dbReference type="Proteomes" id="UP000182975">
    <property type="component" value="Unassembled WGS sequence"/>
</dbReference>
<dbReference type="STRING" id="79604.AAY81_01170"/>
<evidence type="ECO:0000256" key="8">
    <source>
        <dbReference type="ARBA" id="ARBA00023004"/>
    </source>
</evidence>
<keyword evidence="9" id="KW-0411">Iron-sulfur</keyword>
<reference evidence="12" key="1">
    <citation type="submission" date="2016-10" db="EMBL/GenBank/DDBJ databases">
        <authorList>
            <person name="Varghese N."/>
        </authorList>
    </citation>
    <scope>NUCLEOTIDE SEQUENCE [LARGE SCALE GENOMIC DNA]</scope>
    <source>
        <strain evidence="12">DSM 21843</strain>
    </source>
</reference>
<dbReference type="AlphaFoldDB" id="A0A172RWA1"/>
<dbReference type="RefSeq" id="WP_066660384.1">
    <property type="nucleotide sequence ID" value="NZ_CP011402.1"/>
</dbReference>
<dbReference type="OrthoDB" id="9779457at2"/>
<evidence type="ECO:0000256" key="4">
    <source>
        <dbReference type="ARBA" id="ARBA00022485"/>
    </source>
</evidence>
<evidence type="ECO:0000256" key="2">
    <source>
        <dbReference type="ARBA" id="ARBA00003584"/>
    </source>
</evidence>
<feature type="domain" description="4Fe-4S ferredoxin-type" evidence="10">
    <location>
        <begin position="91"/>
        <end position="120"/>
    </location>
</feature>
<evidence type="ECO:0000256" key="9">
    <source>
        <dbReference type="ARBA" id="ARBA00023014"/>
    </source>
</evidence>
<dbReference type="InterPro" id="IPR017900">
    <property type="entry name" value="4Fe4S_Fe_S_CS"/>
</dbReference>
<evidence type="ECO:0000256" key="7">
    <source>
        <dbReference type="ARBA" id="ARBA00022982"/>
    </source>
</evidence>
<keyword evidence="7" id="KW-0249">Electron transport</keyword>
<keyword evidence="12" id="KW-1185">Reference proteome</keyword>
<keyword evidence="6" id="KW-0677">Repeat</keyword>
<dbReference type="SUPFAM" id="SSF54862">
    <property type="entry name" value="4Fe-4S ferredoxins"/>
    <property type="match status" value="1"/>
</dbReference>
<dbReference type="EMBL" id="FOEC01000014">
    <property type="protein sequence ID" value="SEO97009.1"/>
    <property type="molecule type" value="Genomic_DNA"/>
</dbReference>
<comment type="function">
    <text evidence="2">Electron transfer subunit of the terminal reductase during anaerobic growth on various sulfoxide and N-oxide compounds.</text>
</comment>
<keyword evidence="8" id="KW-0408">Iron</keyword>
<dbReference type="PROSITE" id="PS51379">
    <property type="entry name" value="4FE4S_FER_2"/>
    <property type="match status" value="3"/>
</dbReference>
<evidence type="ECO:0000259" key="10">
    <source>
        <dbReference type="PROSITE" id="PS51379"/>
    </source>
</evidence>
<dbReference type="NCBIfam" id="TIGR02951">
    <property type="entry name" value="DMSO_dmsB"/>
    <property type="match status" value="1"/>
</dbReference>
<dbReference type="PANTHER" id="PTHR43177:SF5">
    <property type="entry name" value="ANAEROBIC DIMETHYL SULFOXIDE REDUCTASE CHAIN B-RELATED"/>
    <property type="match status" value="1"/>
</dbReference>
<dbReference type="Pfam" id="PF12800">
    <property type="entry name" value="Fer4_4"/>
    <property type="match status" value="1"/>
</dbReference>
<protein>
    <submittedName>
        <fullName evidence="11">Anaerobic dimethyl sulfoxide reductase subunit B (DMSO reductase iron-sulfur subunit)</fullName>
    </submittedName>
</protein>
<comment type="cofactor">
    <cofactor evidence="1">
        <name>[4Fe-4S] cluster</name>
        <dbReference type="ChEBI" id="CHEBI:49883"/>
    </cofactor>
</comment>
<dbReference type="KEGG" id="ddt:AAY81_01170"/>
<keyword evidence="4" id="KW-0004">4Fe-4S</keyword>
<dbReference type="InterPro" id="IPR014297">
    <property type="entry name" value="DMSO_DmsB"/>
</dbReference>
<evidence type="ECO:0000256" key="1">
    <source>
        <dbReference type="ARBA" id="ARBA00001966"/>
    </source>
</evidence>
<proteinExistence type="predicted"/>
<dbReference type="InterPro" id="IPR017896">
    <property type="entry name" value="4Fe4S_Fe-S-bd"/>
</dbReference>
<name>A0A172RWA1_9ACTN</name>